<evidence type="ECO:0008006" key="4">
    <source>
        <dbReference type="Google" id="ProtNLM"/>
    </source>
</evidence>
<protein>
    <recommendedName>
        <fullName evidence="4">Major facilitator superfamily (MFS) profile domain-containing protein</fullName>
    </recommendedName>
</protein>
<accession>A0ABP9QW59</accession>
<sequence>MGLIGLVAGLWVALPTERLVDGRRDRTLIVLGWLLAAASLVLIITGVITPSLPN</sequence>
<proteinExistence type="predicted"/>
<keyword evidence="1" id="KW-1133">Transmembrane helix</keyword>
<feature type="transmembrane region" description="Helical" evidence="1">
    <location>
        <begin position="28"/>
        <end position="48"/>
    </location>
</feature>
<comment type="caution">
    <text evidence="2">The sequence shown here is derived from an EMBL/GenBank/DDBJ whole genome shotgun (WGS) entry which is preliminary data.</text>
</comment>
<evidence type="ECO:0000256" key="1">
    <source>
        <dbReference type="SAM" id="Phobius"/>
    </source>
</evidence>
<dbReference type="Proteomes" id="UP001428817">
    <property type="component" value="Unassembled WGS sequence"/>
</dbReference>
<keyword evidence="3" id="KW-1185">Reference proteome</keyword>
<gene>
    <name evidence="2" type="ORF">GCM10023321_62910</name>
</gene>
<name>A0ABP9QW59_9PSEU</name>
<keyword evidence="1" id="KW-0812">Transmembrane</keyword>
<dbReference type="EMBL" id="BAABJP010000039">
    <property type="protein sequence ID" value="GAA5168592.1"/>
    <property type="molecule type" value="Genomic_DNA"/>
</dbReference>
<keyword evidence="1" id="KW-0472">Membrane</keyword>
<reference evidence="3" key="1">
    <citation type="journal article" date="2019" name="Int. J. Syst. Evol. Microbiol.">
        <title>The Global Catalogue of Microorganisms (GCM) 10K type strain sequencing project: providing services to taxonomists for standard genome sequencing and annotation.</title>
        <authorList>
            <consortium name="The Broad Institute Genomics Platform"/>
            <consortium name="The Broad Institute Genome Sequencing Center for Infectious Disease"/>
            <person name="Wu L."/>
            <person name="Ma J."/>
        </authorList>
    </citation>
    <scope>NUCLEOTIDE SEQUENCE [LARGE SCALE GENOMIC DNA]</scope>
    <source>
        <strain evidence="3">JCM 18303</strain>
    </source>
</reference>
<evidence type="ECO:0000313" key="2">
    <source>
        <dbReference type="EMBL" id="GAA5168592.1"/>
    </source>
</evidence>
<organism evidence="2 3">
    <name type="scientific">Pseudonocardia eucalypti</name>
    <dbReference type="NCBI Taxonomy" id="648755"/>
    <lineage>
        <taxon>Bacteria</taxon>
        <taxon>Bacillati</taxon>
        <taxon>Actinomycetota</taxon>
        <taxon>Actinomycetes</taxon>
        <taxon>Pseudonocardiales</taxon>
        <taxon>Pseudonocardiaceae</taxon>
        <taxon>Pseudonocardia</taxon>
    </lineage>
</organism>
<evidence type="ECO:0000313" key="3">
    <source>
        <dbReference type="Proteomes" id="UP001428817"/>
    </source>
</evidence>
<dbReference type="RefSeq" id="WP_185065457.1">
    <property type="nucleotide sequence ID" value="NZ_BAABJP010000039.1"/>
</dbReference>